<gene>
    <name evidence="3" type="ORF">TrST_g5652</name>
</gene>
<organism evidence="3 4">
    <name type="scientific">Triparma strigata</name>
    <dbReference type="NCBI Taxonomy" id="1606541"/>
    <lineage>
        <taxon>Eukaryota</taxon>
        <taxon>Sar</taxon>
        <taxon>Stramenopiles</taxon>
        <taxon>Ochrophyta</taxon>
        <taxon>Bolidophyceae</taxon>
        <taxon>Parmales</taxon>
        <taxon>Triparmaceae</taxon>
        <taxon>Triparma</taxon>
    </lineage>
</organism>
<name>A0A9W6ZVG3_9STRA</name>
<evidence type="ECO:0000313" key="3">
    <source>
        <dbReference type="EMBL" id="GMH60396.1"/>
    </source>
</evidence>
<keyword evidence="1" id="KW-0472">Membrane</keyword>
<keyword evidence="4" id="KW-1185">Reference proteome</keyword>
<keyword evidence="2" id="KW-0732">Signal</keyword>
<feature type="chain" id="PRO_5040838337" evidence="2">
    <location>
        <begin position="26"/>
        <end position="172"/>
    </location>
</feature>
<protein>
    <submittedName>
        <fullName evidence="3">Uncharacterized protein</fullName>
    </submittedName>
</protein>
<dbReference type="Proteomes" id="UP001165085">
    <property type="component" value="Unassembled WGS sequence"/>
</dbReference>
<reference evidence="4" key="1">
    <citation type="journal article" date="2023" name="Commun. Biol.">
        <title>Genome analysis of Parmales, the sister group of diatoms, reveals the evolutionary specialization of diatoms from phago-mixotrophs to photoautotrophs.</title>
        <authorList>
            <person name="Ban H."/>
            <person name="Sato S."/>
            <person name="Yoshikawa S."/>
            <person name="Yamada K."/>
            <person name="Nakamura Y."/>
            <person name="Ichinomiya M."/>
            <person name="Sato N."/>
            <person name="Blanc-Mathieu R."/>
            <person name="Endo H."/>
            <person name="Kuwata A."/>
            <person name="Ogata H."/>
        </authorList>
    </citation>
    <scope>NUCLEOTIDE SEQUENCE [LARGE SCALE GENOMIC DNA]</scope>
    <source>
        <strain evidence="4">NIES 3701</strain>
    </source>
</reference>
<accession>A0A9W6ZVG3</accession>
<proteinExistence type="predicted"/>
<feature type="signal peptide" evidence="2">
    <location>
        <begin position="1"/>
        <end position="25"/>
    </location>
</feature>
<dbReference type="OrthoDB" id="10511997at2759"/>
<dbReference type="EMBL" id="BRXY01000065">
    <property type="protein sequence ID" value="GMH60396.1"/>
    <property type="molecule type" value="Genomic_DNA"/>
</dbReference>
<keyword evidence="1" id="KW-0812">Transmembrane</keyword>
<keyword evidence="1" id="KW-1133">Transmembrane helix</keyword>
<dbReference type="AlphaFoldDB" id="A0A9W6ZVG3"/>
<sequence length="172" mass="19349">MNKSLRQSCLIVLLFLLLLFVRIDAVKQPNAEEIESFITTLKASKGQTFAGFATGLFFGKKLEAMFSSIIRLALIFPLVTSWDTVQNLIRKHRKGLGPVKKQLEKGLDDFCSSSGNSACDSRKIRRMLKAMNIKITKVWQQHAKPFIKHNNTMVSGFLLGLGLRMLSYAIIT</sequence>
<evidence type="ECO:0000313" key="4">
    <source>
        <dbReference type="Proteomes" id="UP001165085"/>
    </source>
</evidence>
<comment type="caution">
    <text evidence="3">The sequence shown here is derived from an EMBL/GenBank/DDBJ whole genome shotgun (WGS) entry which is preliminary data.</text>
</comment>
<evidence type="ECO:0000256" key="2">
    <source>
        <dbReference type="SAM" id="SignalP"/>
    </source>
</evidence>
<evidence type="ECO:0000256" key="1">
    <source>
        <dbReference type="SAM" id="Phobius"/>
    </source>
</evidence>
<feature type="transmembrane region" description="Helical" evidence="1">
    <location>
        <begin position="152"/>
        <end position="171"/>
    </location>
</feature>